<comment type="caution">
    <text evidence="2">The sequence shown here is derived from an EMBL/GenBank/DDBJ whole genome shotgun (WGS) entry which is preliminary data.</text>
</comment>
<protein>
    <recommendedName>
        <fullName evidence="3">F-box domain-containing protein</fullName>
    </recommendedName>
</protein>
<evidence type="ECO:0008006" key="3">
    <source>
        <dbReference type="Google" id="ProtNLM"/>
    </source>
</evidence>
<proteinExistence type="predicted"/>
<organism evidence="2">
    <name type="scientific">Psilocybe cubensis</name>
    <name type="common">Psychedelic mushroom</name>
    <name type="synonym">Stropharia cubensis</name>
    <dbReference type="NCBI Taxonomy" id="181762"/>
    <lineage>
        <taxon>Eukaryota</taxon>
        <taxon>Fungi</taxon>
        <taxon>Dikarya</taxon>
        <taxon>Basidiomycota</taxon>
        <taxon>Agaricomycotina</taxon>
        <taxon>Agaricomycetes</taxon>
        <taxon>Agaricomycetidae</taxon>
        <taxon>Agaricales</taxon>
        <taxon>Agaricineae</taxon>
        <taxon>Strophariaceae</taxon>
        <taxon>Psilocybe</taxon>
    </lineage>
</organism>
<keyword evidence="1" id="KW-0175">Coiled coil</keyword>
<dbReference type="AlphaFoldDB" id="A0A8H7Y9P1"/>
<dbReference type="Gene3D" id="3.80.10.10">
    <property type="entry name" value="Ribonuclease Inhibitor"/>
    <property type="match status" value="1"/>
</dbReference>
<reference evidence="2" key="1">
    <citation type="submission" date="2021-02" db="EMBL/GenBank/DDBJ databases">
        <title>Psilocybe cubensis genome.</title>
        <authorList>
            <person name="Mckernan K.J."/>
            <person name="Crawford S."/>
            <person name="Trippe A."/>
            <person name="Kane L.T."/>
            <person name="Mclaughlin S."/>
        </authorList>
    </citation>
    <scope>NUCLEOTIDE SEQUENCE [LARGE SCALE GENOMIC DNA]</scope>
    <source>
        <strain evidence="2">MGC-MH-2018</strain>
    </source>
</reference>
<dbReference type="OrthoDB" id="2269034at2759"/>
<dbReference type="EMBL" id="JAFIQS010000001">
    <property type="protein sequence ID" value="KAG5173444.1"/>
    <property type="molecule type" value="Genomic_DNA"/>
</dbReference>
<dbReference type="InterPro" id="IPR032675">
    <property type="entry name" value="LRR_dom_sf"/>
</dbReference>
<sequence>MPTESLPNTCLSCTYEAQAEQTRTVYESCSIANGKACTVCVQYSDLESQIQETKRILEKQLEKLRELREAMNWSHDRIVSKSLTEITSIIFQHTLPTLRRDTNGSEIDVWKFIDKKDLCWPLKLGAVSRAWRQIAWSTPQLWTFVCQKITFSKASTPELMEDWLSRAGNLPLSIWLHISAYDETYLNLEKVVNLVNAKSHRWYEFGIYGPSQSFQLFSGNSSGAPILHTLELHSNSSNENDGFFRVNGQDPRPLHVSIHTFHENITARIDWENITRLKISSNHVQQCLELVRYTPNLEHWCLANIFTTLVRLIPITLSKLRTLEIFNVLGVRALLQTLVLPGLTALHFDNMHSDDDIHRGILCLHPSSVLKSLSFQWHGNTERLIEILRHFPHLEELEVALYSAGSNDTNLFFSLLSDTKTGTGAGTIQAEVFLPSLKSLSYRDYDASTVNWASLSTLSTKRRPLRKLTADQRHYWDDEARSIFCGRTVEKHVLQRFLKLEEAGVCLNLPIPVRRNDLLDLLARSDDDNNK</sequence>
<evidence type="ECO:0000256" key="1">
    <source>
        <dbReference type="SAM" id="Coils"/>
    </source>
</evidence>
<feature type="coiled-coil region" evidence="1">
    <location>
        <begin position="43"/>
        <end position="74"/>
    </location>
</feature>
<gene>
    <name evidence="2" type="ORF">JR316_000101</name>
</gene>
<name>A0A8H7Y9P1_PSICU</name>
<accession>A0A8H7Y9P1</accession>
<evidence type="ECO:0000313" key="2">
    <source>
        <dbReference type="EMBL" id="KAG5173444.1"/>
    </source>
</evidence>
<dbReference type="SUPFAM" id="SSF52047">
    <property type="entry name" value="RNI-like"/>
    <property type="match status" value="1"/>
</dbReference>